<dbReference type="Pfam" id="PF00293">
    <property type="entry name" value="NUDIX"/>
    <property type="match status" value="1"/>
</dbReference>
<dbReference type="InterPro" id="IPR003293">
    <property type="entry name" value="Nudix_hydrolase6-like"/>
</dbReference>
<gene>
    <name evidence="6" type="ORF">M0812_14411</name>
</gene>
<evidence type="ECO:0000259" key="5">
    <source>
        <dbReference type="PROSITE" id="PS51462"/>
    </source>
</evidence>
<dbReference type="PANTHER" id="PTHR13994">
    <property type="entry name" value="NUDIX HYDROLASE RELATED"/>
    <property type="match status" value="1"/>
</dbReference>
<dbReference type="PROSITE" id="PS00893">
    <property type="entry name" value="NUDIX_BOX"/>
    <property type="match status" value="1"/>
</dbReference>
<dbReference type="GO" id="GO:0051287">
    <property type="term" value="F:NAD binding"/>
    <property type="evidence" value="ECO:0007669"/>
    <property type="project" value="TreeGrafter"/>
</dbReference>
<feature type="transmembrane region" description="Helical" evidence="4">
    <location>
        <begin position="43"/>
        <end position="60"/>
    </location>
</feature>
<evidence type="ECO:0000256" key="1">
    <source>
        <dbReference type="ARBA" id="ARBA00005582"/>
    </source>
</evidence>
<comment type="caution">
    <text evidence="6">The sequence shown here is derived from an EMBL/GenBank/DDBJ whole genome shotgun (WGS) entry which is preliminary data.</text>
</comment>
<dbReference type="PANTHER" id="PTHR13994:SF13">
    <property type="entry name" value="FI03680P"/>
    <property type="match status" value="1"/>
</dbReference>
<dbReference type="InterPro" id="IPR000086">
    <property type="entry name" value="NUDIX_hydrolase_dom"/>
</dbReference>
<accession>A0AAV7ZL73</accession>
<dbReference type="InterPro" id="IPR020476">
    <property type="entry name" value="Nudix_hydrolase"/>
</dbReference>
<evidence type="ECO:0000313" key="6">
    <source>
        <dbReference type="EMBL" id="KAJ3440740.1"/>
    </source>
</evidence>
<keyword evidence="2 3" id="KW-0378">Hydrolase</keyword>
<protein>
    <recommendedName>
        <fullName evidence="5">Nudix hydrolase domain-containing protein</fullName>
    </recommendedName>
</protein>
<name>A0AAV7ZL73_9EUKA</name>
<dbReference type="Gene3D" id="3.90.79.10">
    <property type="entry name" value="Nucleoside Triphosphate Pyrophosphohydrolase"/>
    <property type="match status" value="1"/>
</dbReference>
<dbReference type="InterPro" id="IPR015797">
    <property type="entry name" value="NUDIX_hydrolase-like_dom_sf"/>
</dbReference>
<comment type="similarity">
    <text evidence="1 3">Belongs to the Nudix hydrolase family.</text>
</comment>
<dbReference type="PRINTS" id="PR00502">
    <property type="entry name" value="NUDIXFAMILY"/>
</dbReference>
<evidence type="ECO:0000256" key="4">
    <source>
        <dbReference type="SAM" id="Phobius"/>
    </source>
</evidence>
<dbReference type="InterPro" id="IPR040618">
    <property type="entry name" value="Pre-Nudix"/>
</dbReference>
<evidence type="ECO:0000313" key="7">
    <source>
        <dbReference type="Proteomes" id="UP001146793"/>
    </source>
</evidence>
<evidence type="ECO:0000256" key="3">
    <source>
        <dbReference type="RuleBase" id="RU003476"/>
    </source>
</evidence>
<evidence type="ECO:0000256" key="2">
    <source>
        <dbReference type="ARBA" id="ARBA00022801"/>
    </source>
</evidence>
<dbReference type="SUPFAM" id="SSF55811">
    <property type="entry name" value="Nudix"/>
    <property type="match status" value="1"/>
</dbReference>
<sequence>MKSQRDIFKGITFTITNLEYTVETFQKDFSKKLKNEQKKKTRGVWIQVPIALSILIPVLVNEFKFEFHHAKPTYLMLTRWLPTEEKNLLYNGPFSLVGVGGLIINSDNQVLLIKEKYTKNAKTQKYKLPGGLIDQGESLAVAAVREVREEIGVETEAISLVPWFRHTQNLKHRFGLSDIYFVVRLKLLSESLSIDKNEIKIAEWIDLDQVLDKSWEDIYPMHREIITIATNGKQKDLSLNSLYNTVQYISSSYTNKK</sequence>
<keyword evidence="4" id="KW-0812">Transmembrane</keyword>
<dbReference type="GO" id="GO:0035529">
    <property type="term" value="F:NADH pyrophosphatase activity"/>
    <property type="evidence" value="ECO:0007669"/>
    <property type="project" value="TreeGrafter"/>
</dbReference>
<keyword evidence="4" id="KW-1133">Transmembrane helix</keyword>
<dbReference type="PROSITE" id="PS51462">
    <property type="entry name" value="NUDIX"/>
    <property type="match status" value="1"/>
</dbReference>
<dbReference type="GO" id="GO:0047631">
    <property type="term" value="F:ADP-ribose diphosphatase activity"/>
    <property type="evidence" value="ECO:0007669"/>
    <property type="project" value="TreeGrafter"/>
</dbReference>
<dbReference type="EMBL" id="JANTQA010000030">
    <property type="protein sequence ID" value="KAJ3440740.1"/>
    <property type="molecule type" value="Genomic_DNA"/>
</dbReference>
<proteinExistence type="inferred from homology"/>
<reference evidence="6" key="1">
    <citation type="submission" date="2022-08" db="EMBL/GenBank/DDBJ databases">
        <title>Novel sulphate-reducing endosymbionts in the free-living metamonad Anaeramoeba.</title>
        <authorList>
            <person name="Jerlstrom-Hultqvist J."/>
            <person name="Cepicka I."/>
            <person name="Gallot-Lavallee L."/>
            <person name="Salas-Leiva D."/>
            <person name="Curtis B.A."/>
            <person name="Zahonova K."/>
            <person name="Pipaliya S."/>
            <person name="Dacks J."/>
            <person name="Roger A.J."/>
        </authorList>
    </citation>
    <scope>NUCLEOTIDE SEQUENCE</scope>
    <source>
        <strain evidence="6">Busselton2</strain>
    </source>
</reference>
<feature type="domain" description="Nudix hydrolase" evidence="5">
    <location>
        <begin position="94"/>
        <end position="229"/>
    </location>
</feature>
<dbReference type="InterPro" id="IPR020084">
    <property type="entry name" value="NUDIX_hydrolase_CS"/>
</dbReference>
<dbReference type="Gene3D" id="3.40.630.30">
    <property type="match status" value="1"/>
</dbReference>
<keyword evidence="4" id="KW-0472">Membrane</keyword>
<organism evidence="6 7">
    <name type="scientific">Anaeramoeba flamelloides</name>
    <dbReference type="NCBI Taxonomy" id="1746091"/>
    <lineage>
        <taxon>Eukaryota</taxon>
        <taxon>Metamonada</taxon>
        <taxon>Anaeramoebidae</taxon>
        <taxon>Anaeramoeba</taxon>
    </lineage>
</organism>
<dbReference type="Proteomes" id="UP001146793">
    <property type="component" value="Unassembled WGS sequence"/>
</dbReference>
<dbReference type="AlphaFoldDB" id="A0AAV7ZL73"/>
<dbReference type="Pfam" id="PF18290">
    <property type="entry name" value="Nudix_hydro"/>
    <property type="match status" value="1"/>
</dbReference>